<dbReference type="Proteomes" id="UP000028582">
    <property type="component" value="Unassembled WGS sequence"/>
</dbReference>
<dbReference type="InterPro" id="IPR027806">
    <property type="entry name" value="HARBI1_dom"/>
</dbReference>
<comment type="similarity">
    <text evidence="3">Belongs to the HARBI1 family.</text>
</comment>
<evidence type="ECO:0000256" key="7">
    <source>
        <dbReference type="ARBA" id="ARBA00023242"/>
    </source>
</evidence>
<organism evidence="9 10">
    <name type="scientific">Phytophthora nicotianae P1976</name>
    <dbReference type="NCBI Taxonomy" id="1317066"/>
    <lineage>
        <taxon>Eukaryota</taxon>
        <taxon>Sar</taxon>
        <taxon>Stramenopiles</taxon>
        <taxon>Oomycota</taxon>
        <taxon>Peronosporomycetes</taxon>
        <taxon>Peronosporales</taxon>
        <taxon>Peronosporaceae</taxon>
        <taxon>Phytophthora</taxon>
    </lineage>
</organism>
<keyword evidence="5" id="KW-0479">Metal-binding</keyword>
<evidence type="ECO:0000256" key="2">
    <source>
        <dbReference type="ARBA" id="ARBA00004123"/>
    </source>
</evidence>
<protein>
    <recommendedName>
        <fullName evidence="8">DDE Tnp4 domain-containing protein</fullName>
    </recommendedName>
</protein>
<proteinExistence type="inferred from homology"/>
<name>A0A080ZDT9_PHYNI</name>
<dbReference type="PANTHER" id="PTHR22930">
    <property type="match status" value="1"/>
</dbReference>
<evidence type="ECO:0000256" key="5">
    <source>
        <dbReference type="ARBA" id="ARBA00022723"/>
    </source>
</evidence>
<dbReference type="Pfam" id="PF13359">
    <property type="entry name" value="DDE_Tnp_4"/>
    <property type="match status" value="1"/>
</dbReference>
<dbReference type="GO" id="GO:0005634">
    <property type="term" value="C:nucleus"/>
    <property type="evidence" value="ECO:0007669"/>
    <property type="project" value="UniProtKB-SubCell"/>
</dbReference>
<dbReference type="OrthoDB" id="2502344at2759"/>
<sequence>MPYNSERRELLRDLDTACALSIVGDDAEERDMLWTTYLSVATSRYLYDRIGAPHRDDKFDELLALPENEFRQVTRVSKSSFAALHDYIGGNTVFNSGGTDAPHKQRPASVQIAVALARLGANGNAASVGEFHRRFNIAAGSVVVYTKRVVAALKAVRAQWIAWPSRARRREVASVMASEGFPGCVGFIDGTTLPLSQRPAQDGSSYWDRKKRYSVSMQVVCDSDKRIIAVHCGCPGSCADSNVFKRMKIYRESELFFDGGEFLLADSAYPLLQTVLPAYKSPLADQPDNAEFNNYLAMSRVRNEHAIGILKGRWSSLRELRNQLRSEQAMTQLIDWAIGCCVLHNMMARLGDGWKKMFLESDPPNQGADGFEREERSSIREIIKPITLITRRRSLRRMRM</sequence>
<reference evidence="9 10" key="1">
    <citation type="submission" date="2013-11" db="EMBL/GenBank/DDBJ databases">
        <title>The Genome Sequence of Phytophthora parasitica P1976.</title>
        <authorList>
            <consortium name="The Broad Institute Genomics Platform"/>
            <person name="Russ C."/>
            <person name="Tyler B."/>
            <person name="Panabieres F."/>
            <person name="Shan W."/>
            <person name="Tripathy S."/>
            <person name="Grunwald N."/>
            <person name="Machado M."/>
            <person name="Johnson C.S."/>
            <person name="Walker B."/>
            <person name="Young S."/>
            <person name="Zeng Q."/>
            <person name="Gargeya S."/>
            <person name="Fitzgerald M."/>
            <person name="Haas B."/>
            <person name="Abouelleil A."/>
            <person name="Allen A.W."/>
            <person name="Alvarado L."/>
            <person name="Arachchi H.M."/>
            <person name="Berlin A.M."/>
            <person name="Chapman S.B."/>
            <person name="Gainer-Dewar J."/>
            <person name="Goldberg J."/>
            <person name="Griggs A."/>
            <person name="Gujja S."/>
            <person name="Hansen M."/>
            <person name="Howarth C."/>
            <person name="Imamovic A."/>
            <person name="Ireland A."/>
            <person name="Larimer J."/>
            <person name="McCowan C."/>
            <person name="Murphy C."/>
            <person name="Pearson M."/>
            <person name="Poon T.W."/>
            <person name="Priest M."/>
            <person name="Roberts A."/>
            <person name="Saif S."/>
            <person name="Shea T."/>
            <person name="Sisk P."/>
            <person name="Sykes S."/>
            <person name="Wortman J."/>
            <person name="Nusbaum C."/>
            <person name="Birren B."/>
        </authorList>
    </citation>
    <scope>NUCLEOTIDE SEQUENCE [LARGE SCALE GENOMIC DNA]</scope>
    <source>
        <strain evidence="9 10">P1976</strain>
    </source>
</reference>
<dbReference type="GO" id="GO:0004518">
    <property type="term" value="F:nuclease activity"/>
    <property type="evidence" value="ECO:0007669"/>
    <property type="project" value="UniProtKB-KW"/>
</dbReference>
<evidence type="ECO:0000313" key="9">
    <source>
        <dbReference type="EMBL" id="ETO64800.1"/>
    </source>
</evidence>
<dbReference type="GO" id="GO:0046872">
    <property type="term" value="F:metal ion binding"/>
    <property type="evidence" value="ECO:0007669"/>
    <property type="project" value="UniProtKB-KW"/>
</dbReference>
<evidence type="ECO:0000256" key="4">
    <source>
        <dbReference type="ARBA" id="ARBA00022722"/>
    </source>
</evidence>
<evidence type="ECO:0000256" key="3">
    <source>
        <dbReference type="ARBA" id="ARBA00006958"/>
    </source>
</evidence>
<comment type="subcellular location">
    <subcellularLocation>
        <location evidence="2">Nucleus</location>
    </subcellularLocation>
</comment>
<dbReference type="PANTHER" id="PTHR22930:SF85">
    <property type="entry name" value="GH03217P-RELATED"/>
    <property type="match status" value="1"/>
</dbReference>
<dbReference type="AlphaFoldDB" id="A0A080ZDT9"/>
<dbReference type="InterPro" id="IPR045249">
    <property type="entry name" value="HARBI1-like"/>
</dbReference>
<keyword evidence="6" id="KW-0378">Hydrolase</keyword>
<keyword evidence="7" id="KW-0539">Nucleus</keyword>
<dbReference type="EMBL" id="ANJA01003250">
    <property type="protein sequence ID" value="ETO64800.1"/>
    <property type="molecule type" value="Genomic_DNA"/>
</dbReference>
<accession>A0A080ZDT9</accession>
<dbReference type="GO" id="GO:0016787">
    <property type="term" value="F:hydrolase activity"/>
    <property type="evidence" value="ECO:0007669"/>
    <property type="project" value="UniProtKB-KW"/>
</dbReference>
<keyword evidence="4" id="KW-0540">Nuclease</keyword>
<evidence type="ECO:0000256" key="1">
    <source>
        <dbReference type="ARBA" id="ARBA00001968"/>
    </source>
</evidence>
<feature type="domain" description="DDE Tnp4" evidence="8">
    <location>
        <begin position="188"/>
        <end position="345"/>
    </location>
</feature>
<comment type="cofactor">
    <cofactor evidence="1">
        <name>a divalent metal cation</name>
        <dbReference type="ChEBI" id="CHEBI:60240"/>
    </cofactor>
</comment>
<evidence type="ECO:0000313" key="10">
    <source>
        <dbReference type="Proteomes" id="UP000028582"/>
    </source>
</evidence>
<evidence type="ECO:0000259" key="8">
    <source>
        <dbReference type="Pfam" id="PF13359"/>
    </source>
</evidence>
<comment type="caution">
    <text evidence="9">The sequence shown here is derived from an EMBL/GenBank/DDBJ whole genome shotgun (WGS) entry which is preliminary data.</text>
</comment>
<evidence type="ECO:0000256" key="6">
    <source>
        <dbReference type="ARBA" id="ARBA00022801"/>
    </source>
</evidence>
<gene>
    <name evidence="9" type="ORF">F444_17757</name>
</gene>